<dbReference type="InterPro" id="IPR011547">
    <property type="entry name" value="SLC26A/SulP_dom"/>
</dbReference>
<gene>
    <name evidence="7" type="ORF">ACFFIO_13605</name>
</gene>
<keyword evidence="3 5" id="KW-1133">Transmembrane helix</keyword>
<keyword evidence="4 5" id="KW-0472">Membrane</keyword>
<dbReference type="Gene3D" id="3.30.750.24">
    <property type="entry name" value="STAS domain"/>
    <property type="match status" value="1"/>
</dbReference>
<dbReference type="PANTHER" id="PTHR43310">
    <property type="entry name" value="SULFATE TRANSPORTER YBAR-RELATED"/>
    <property type="match status" value="1"/>
</dbReference>
<dbReference type="Pfam" id="PF00916">
    <property type="entry name" value="Sulfate_transp"/>
    <property type="match status" value="2"/>
</dbReference>
<evidence type="ECO:0000256" key="1">
    <source>
        <dbReference type="ARBA" id="ARBA00004141"/>
    </source>
</evidence>
<evidence type="ECO:0000256" key="2">
    <source>
        <dbReference type="ARBA" id="ARBA00022692"/>
    </source>
</evidence>
<dbReference type="RefSeq" id="WP_378042597.1">
    <property type="nucleotide sequence ID" value="NZ_JBHLWH010000039.1"/>
</dbReference>
<feature type="transmembrane region" description="Helical" evidence="5">
    <location>
        <begin position="395"/>
        <end position="425"/>
    </location>
</feature>
<feature type="transmembrane region" description="Helical" evidence="5">
    <location>
        <begin position="342"/>
        <end position="375"/>
    </location>
</feature>
<feature type="transmembrane region" description="Helical" evidence="5">
    <location>
        <begin position="213"/>
        <end position="233"/>
    </location>
</feature>
<feature type="domain" description="STAS" evidence="6">
    <location>
        <begin position="449"/>
        <end position="536"/>
    </location>
</feature>
<name>A0ABV6F7N7_9MICC</name>
<feature type="transmembrane region" description="Helical" evidence="5">
    <location>
        <begin position="253"/>
        <end position="274"/>
    </location>
</feature>
<proteinExistence type="predicted"/>
<keyword evidence="8" id="KW-1185">Reference proteome</keyword>
<organism evidence="7 8">
    <name type="scientific">Citricoccus parietis</name>
    <dbReference type="NCBI Taxonomy" id="592307"/>
    <lineage>
        <taxon>Bacteria</taxon>
        <taxon>Bacillati</taxon>
        <taxon>Actinomycetota</taxon>
        <taxon>Actinomycetes</taxon>
        <taxon>Micrococcales</taxon>
        <taxon>Micrococcaceae</taxon>
        <taxon>Citricoccus</taxon>
    </lineage>
</organism>
<feature type="transmembrane region" description="Helical" evidence="5">
    <location>
        <begin position="85"/>
        <end position="101"/>
    </location>
</feature>
<evidence type="ECO:0000259" key="6">
    <source>
        <dbReference type="PROSITE" id="PS50801"/>
    </source>
</evidence>
<accession>A0ABV6F7N7</accession>
<sequence>MSPKHPLRFVRSSTKEMLDTPHHPEVAQNLALGDGGATPEQRQSVWLTLRRPGWLKTEVLSGLVVGLALIPEAIAFSLIAGVDPAVGLFAAAIMAISISFLGGRPAMISAATAATALVIAPVVASHGVEYLFATVILAGVLQVAMGLLGIAKLMRFIPRSVMTGFVNALAILMFMSQLPDLMDVPWLVYVLVALGLALIFLFPLLTKAVPASLVSIVVVTGLVIATQMAVPSVGDKGELPQALPVLVLPQVPFTLETLQVIAPYAFAMAVVGLMESLMTAKLVDDVTDTGSSKTRESLGQGGANIISGFFGTMGGCAMIGQTMINTKANGARTRLSTLTAGVMLLVLSVLLGELVGMVPMAALVAVMVYVSWATFDWHSIRPSTLRAMPLSETLVMLITVAGTVATGNLAVGVGLGVLAAMVLFARRVAHFVTVRRTVGPGDNAHDDGGTVTYTVDGELFWASSNDLYTQFDYLADPDRVVIDLSDSHLWDVSTVASLDAITEKYERYGKTVEVVGLNDASAAMRQRLRGKIAPGG</sequence>
<dbReference type="InterPro" id="IPR036513">
    <property type="entry name" value="STAS_dom_sf"/>
</dbReference>
<feature type="transmembrane region" description="Helical" evidence="5">
    <location>
        <begin position="130"/>
        <end position="149"/>
    </location>
</feature>
<protein>
    <submittedName>
        <fullName evidence="7">SulP family inorganic anion transporter</fullName>
    </submittedName>
</protein>
<dbReference type="EMBL" id="JBHLWH010000039">
    <property type="protein sequence ID" value="MFC0249537.1"/>
    <property type="molecule type" value="Genomic_DNA"/>
</dbReference>
<evidence type="ECO:0000256" key="4">
    <source>
        <dbReference type="ARBA" id="ARBA00023136"/>
    </source>
</evidence>
<evidence type="ECO:0000313" key="8">
    <source>
        <dbReference type="Proteomes" id="UP001589766"/>
    </source>
</evidence>
<evidence type="ECO:0000256" key="5">
    <source>
        <dbReference type="SAM" id="Phobius"/>
    </source>
</evidence>
<evidence type="ECO:0000313" key="7">
    <source>
        <dbReference type="EMBL" id="MFC0249537.1"/>
    </source>
</evidence>
<dbReference type="InterPro" id="IPR002645">
    <property type="entry name" value="STAS_dom"/>
</dbReference>
<evidence type="ECO:0000256" key="3">
    <source>
        <dbReference type="ARBA" id="ARBA00022989"/>
    </source>
</evidence>
<dbReference type="SUPFAM" id="SSF52091">
    <property type="entry name" value="SpoIIaa-like"/>
    <property type="match status" value="1"/>
</dbReference>
<feature type="transmembrane region" description="Helical" evidence="5">
    <location>
        <begin position="156"/>
        <end position="174"/>
    </location>
</feature>
<dbReference type="PANTHER" id="PTHR43310:SF1">
    <property type="entry name" value="SULFATE TRANSPORTER YBAR-RELATED"/>
    <property type="match status" value="1"/>
</dbReference>
<comment type="subcellular location">
    <subcellularLocation>
        <location evidence="1">Membrane</location>
        <topology evidence="1">Multi-pass membrane protein</topology>
    </subcellularLocation>
</comment>
<dbReference type="InterPro" id="IPR052706">
    <property type="entry name" value="Membrane-Transporter-like"/>
</dbReference>
<keyword evidence="2 5" id="KW-0812">Transmembrane</keyword>
<dbReference type="Proteomes" id="UP001589766">
    <property type="component" value="Unassembled WGS sequence"/>
</dbReference>
<feature type="transmembrane region" description="Helical" evidence="5">
    <location>
        <begin position="59"/>
        <end position="79"/>
    </location>
</feature>
<dbReference type="PROSITE" id="PS50801">
    <property type="entry name" value="STAS"/>
    <property type="match status" value="1"/>
</dbReference>
<reference evidence="7 8" key="1">
    <citation type="submission" date="2024-09" db="EMBL/GenBank/DDBJ databases">
        <authorList>
            <person name="Sun Q."/>
            <person name="Mori K."/>
        </authorList>
    </citation>
    <scope>NUCLEOTIDE SEQUENCE [LARGE SCALE GENOMIC DNA]</scope>
    <source>
        <strain evidence="7 8">CCM 7609</strain>
    </source>
</reference>
<feature type="transmembrane region" description="Helical" evidence="5">
    <location>
        <begin position="186"/>
        <end position="206"/>
    </location>
</feature>
<comment type="caution">
    <text evidence="7">The sequence shown here is derived from an EMBL/GenBank/DDBJ whole genome shotgun (WGS) entry which is preliminary data.</text>
</comment>
<dbReference type="CDD" id="cd07042">
    <property type="entry name" value="STAS_SulP_like_sulfate_transporter"/>
    <property type="match status" value="1"/>
</dbReference>
<dbReference type="Pfam" id="PF01740">
    <property type="entry name" value="STAS"/>
    <property type="match status" value="1"/>
</dbReference>